<keyword evidence="9" id="KW-1185">Reference proteome</keyword>
<feature type="compositionally biased region" description="Basic and acidic residues" evidence="6">
    <location>
        <begin position="122"/>
        <end position="131"/>
    </location>
</feature>
<proteinExistence type="inferred from homology"/>
<dbReference type="SMART" id="SM00415">
    <property type="entry name" value="HSF"/>
    <property type="match status" value="1"/>
</dbReference>
<feature type="region of interest" description="Disordered" evidence="6">
    <location>
        <begin position="384"/>
        <end position="438"/>
    </location>
</feature>
<keyword evidence="4" id="KW-0539">Nucleus</keyword>
<dbReference type="GO" id="GO:0005634">
    <property type="term" value="C:nucleus"/>
    <property type="evidence" value="ECO:0007669"/>
    <property type="project" value="UniProtKB-SubCell"/>
</dbReference>
<evidence type="ECO:0000256" key="5">
    <source>
        <dbReference type="RuleBase" id="RU004020"/>
    </source>
</evidence>
<feature type="region of interest" description="Disordered" evidence="6">
    <location>
        <begin position="122"/>
        <end position="181"/>
    </location>
</feature>
<dbReference type="PRINTS" id="PR00056">
    <property type="entry name" value="HSFDOMAIN"/>
</dbReference>
<dbReference type="AlphaFoldDB" id="A0A9P6VUL7"/>
<reference evidence="8 9" key="1">
    <citation type="submission" date="2020-11" db="EMBL/GenBank/DDBJ databases">
        <title>Kefir isolates.</title>
        <authorList>
            <person name="Marcisauskas S."/>
            <person name="Kim Y."/>
            <person name="Blasche S."/>
        </authorList>
    </citation>
    <scope>NUCLEOTIDE SEQUENCE [LARGE SCALE GENOMIC DNA]</scope>
    <source>
        <strain evidence="8 9">KR</strain>
    </source>
</reference>
<evidence type="ECO:0000256" key="1">
    <source>
        <dbReference type="ARBA" id="ARBA00004123"/>
    </source>
</evidence>
<dbReference type="EMBL" id="PUHQ01000155">
    <property type="protein sequence ID" value="KAG0654264.1"/>
    <property type="molecule type" value="Genomic_DNA"/>
</dbReference>
<protein>
    <recommendedName>
        <fullName evidence="7">HSF-type DNA-binding domain-containing protein</fullName>
    </recommendedName>
</protein>
<evidence type="ECO:0000256" key="2">
    <source>
        <dbReference type="ARBA" id="ARBA00006403"/>
    </source>
</evidence>
<keyword evidence="3" id="KW-0238">DNA-binding</keyword>
<dbReference type="GO" id="GO:0043565">
    <property type="term" value="F:sequence-specific DNA binding"/>
    <property type="evidence" value="ECO:0007669"/>
    <property type="project" value="InterPro"/>
</dbReference>
<feature type="compositionally biased region" description="Low complexity" evidence="6">
    <location>
        <begin position="417"/>
        <end position="438"/>
    </location>
</feature>
<comment type="caution">
    <text evidence="8">The sequence shown here is derived from an EMBL/GenBank/DDBJ whole genome shotgun (WGS) entry which is preliminary data.</text>
</comment>
<dbReference type="OrthoDB" id="2527315at2759"/>
<comment type="subcellular location">
    <subcellularLocation>
        <location evidence="1">Nucleus</location>
    </subcellularLocation>
</comment>
<sequence>MDFPAFTAEDDSPFTDPLPLPCLPGTTDSHLAFSSLLTVGVPGQSVDHQTWPPPEQTERDWATWASAPSSNTGPPPPRRRSSEPVAYTPYDFFGGAGRSSGLVYPANDECLPAPANVSDGLDRVKGFDKHAQGHGGQPYNGPYNNQRASEQAGHESAFWPYSSSKASPSRELPASRPGENPMHSLTTRLCDIQETDWPPLLLSPEAELPVPTPPQRAPAPPPVSSWRSPRSHAQGLHLPIPPPMPTYQYDEAAEVEQVEQVTPFISKLCYLLQHKQYEPWIRWDSSGRYLLVAHTKPHLLVILEKFFRHTVISSFIRQLNIYGFRRASTAILLSILEQTNYTTSAAIPGHAEPETFSASDFSAFHTAEFFRSEPGGPQCRLGALKPIAKERPPRKRSNSAKTLGAPARIAPPRRKSSSSASAASRKRSLASSDSEYEE</sequence>
<feature type="domain" description="HSF-type DNA-binding" evidence="7">
    <location>
        <begin position="260"/>
        <end position="415"/>
    </location>
</feature>
<evidence type="ECO:0000313" key="9">
    <source>
        <dbReference type="Proteomes" id="UP000777482"/>
    </source>
</evidence>
<dbReference type="PANTHER" id="PTHR10015">
    <property type="entry name" value="HEAT SHOCK TRANSCRIPTION FACTOR"/>
    <property type="match status" value="1"/>
</dbReference>
<feature type="region of interest" description="Disordered" evidence="6">
    <location>
        <begin position="203"/>
        <end position="232"/>
    </location>
</feature>
<evidence type="ECO:0000256" key="6">
    <source>
        <dbReference type="SAM" id="MobiDB-lite"/>
    </source>
</evidence>
<evidence type="ECO:0000256" key="3">
    <source>
        <dbReference type="ARBA" id="ARBA00023125"/>
    </source>
</evidence>
<dbReference type="Pfam" id="PF00447">
    <property type="entry name" value="HSF_DNA-bind"/>
    <property type="match status" value="1"/>
</dbReference>
<evidence type="ECO:0000256" key="4">
    <source>
        <dbReference type="ARBA" id="ARBA00023242"/>
    </source>
</evidence>
<dbReference type="PANTHER" id="PTHR10015:SF427">
    <property type="entry name" value="HEAT SHOCK FACTOR PROTEIN"/>
    <property type="match status" value="1"/>
</dbReference>
<gene>
    <name evidence="8" type="ORF">C6P46_001822</name>
</gene>
<feature type="compositionally biased region" description="Pro residues" evidence="6">
    <location>
        <begin position="210"/>
        <end position="223"/>
    </location>
</feature>
<organism evidence="8 9">
    <name type="scientific">Rhodotorula mucilaginosa</name>
    <name type="common">Yeast</name>
    <name type="synonym">Rhodotorula rubra</name>
    <dbReference type="NCBI Taxonomy" id="5537"/>
    <lineage>
        <taxon>Eukaryota</taxon>
        <taxon>Fungi</taxon>
        <taxon>Dikarya</taxon>
        <taxon>Basidiomycota</taxon>
        <taxon>Pucciniomycotina</taxon>
        <taxon>Microbotryomycetes</taxon>
        <taxon>Sporidiobolales</taxon>
        <taxon>Sporidiobolaceae</taxon>
        <taxon>Rhodotorula</taxon>
    </lineage>
</organism>
<dbReference type="InterPro" id="IPR036388">
    <property type="entry name" value="WH-like_DNA-bd_sf"/>
</dbReference>
<evidence type="ECO:0000313" key="8">
    <source>
        <dbReference type="EMBL" id="KAG0654264.1"/>
    </source>
</evidence>
<dbReference type="InterPro" id="IPR000232">
    <property type="entry name" value="HSF_DNA-bd"/>
</dbReference>
<dbReference type="InterPro" id="IPR036390">
    <property type="entry name" value="WH_DNA-bd_sf"/>
</dbReference>
<dbReference type="Gene3D" id="1.10.10.10">
    <property type="entry name" value="Winged helix-like DNA-binding domain superfamily/Winged helix DNA-binding domain"/>
    <property type="match status" value="1"/>
</dbReference>
<name>A0A9P6VUL7_RHOMI</name>
<feature type="region of interest" description="Disordered" evidence="6">
    <location>
        <begin position="44"/>
        <end position="88"/>
    </location>
</feature>
<accession>A0A9P6VUL7</accession>
<dbReference type="SUPFAM" id="SSF46785">
    <property type="entry name" value="Winged helix' DNA-binding domain"/>
    <property type="match status" value="1"/>
</dbReference>
<dbReference type="GO" id="GO:0003700">
    <property type="term" value="F:DNA-binding transcription factor activity"/>
    <property type="evidence" value="ECO:0007669"/>
    <property type="project" value="InterPro"/>
</dbReference>
<comment type="similarity">
    <text evidence="2 5">Belongs to the HSF family.</text>
</comment>
<dbReference type="Proteomes" id="UP000777482">
    <property type="component" value="Unassembled WGS sequence"/>
</dbReference>
<evidence type="ECO:0000259" key="7">
    <source>
        <dbReference type="SMART" id="SM00415"/>
    </source>
</evidence>